<dbReference type="InterPro" id="IPR014973">
    <property type="entry name" value="DUF1835"/>
</dbReference>
<gene>
    <name evidence="3" type="ORF">MOC_4969</name>
</gene>
<protein>
    <submittedName>
        <fullName evidence="3">Protein of unassigned function</fullName>
    </submittedName>
</protein>
<dbReference type="eggNOG" id="ENOG5030Z2A">
    <property type="taxonomic scope" value="Bacteria"/>
</dbReference>
<proteinExistence type="predicted"/>
<evidence type="ECO:0000313" key="3">
    <source>
        <dbReference type="EMBL" id="AIQ92724.1"/>
    </source>
</evidence>
<keyword evidence="4" id="KW-1185">Reference proteome</keyword>
<dbReference type="RefSeq" id="WP_043759602.1">
    <property type="nucleotide sequence ID" value="NZ_CP003811.1"/>
</dbReference>
<accession>A0A089QDP3</accession>
<dbReference type="Pfam" id="PF12395">
    <property type="entry name" value="DUF3658"/>
    <property type="match status" value="1"/>
</dbReference>
<dbReference type="AlphaFoldDB" id="A0A089QDP3"/>
<evidence type="ECO:0000313" key="4">
    <source>
        <dbReference type="Proteomes" id="UP000029492"/>
    </source>
</evidence>
<evidence type="ECO:0000259" key="2">
    <source>
        <dbReference type="Pfam" id="PF12395"/>
    </source>
</evidence>
<dbReference type="KEGG" id="mor:MOC_4969"/>
<evidence type="ECO:0000259" key="1">
    <source>
        <dbReference type="Pfam" id="PF08874"/>
    </source>
</evidence>
<feature type="domain" description="DUF3658" evidence="2">
    <location>
        <begin position="152"/>
        <end position="261"/>
    </location>
</feature>
<dbReference type="InterPro" id="IPR022123">
    <property type="entry name" value="DUF3658"/>
</dbReference>
<dbReference type="Pfam" id="PF08874">
    <property type="entry name" value="DUF1835"/>
    <property type="match status" value="1"/>
</dbReference>
<name>A0A089QDP3_9HYPH</name>
<sequence length="271" mass="30059">MPGEAEVIHVAWGASRADTIRDALRSQGDEARVIALSGDLNFGPINPPDPDIRHAWLRAVLRPDPYADQREAEEPWMEATSTRVHPVYWVCMSDATEHASFLEFAFRMNGRPFDIIDATALDFVTRDGVRRPWSLGIMRREDIIASRLRDRRRVFSRSECNAAAARWAALRSEDAPLRIVRNGRLVSAPLTHYDAVLIAQAATDWEVAARVIGRTLHHLAVEVDPPGQGVSDIVLFGRIQALGDAGNLEIKGPGPGMRDYEIRKPTAGLTA</sequence>
<organism evidence="3 4">
    <name type="scientific">Methylobacterium oryzae CBMB20</name>
    <dbReference type="NCBI Taxonomy" id="693986"/>
    <lineage>
        <taxon>Bacteria</taxon>
        <taxon>Pseudomonadati</taxon>
        <taxon>Pseudomonadota</taxon>
        <taxon>Alphaproteobacteria</taxon>
        <taxon>Hyphomicrobiales</taxon>
        <taxon>Methylobacteriaceae</taxon>
        <taxon>Methylobacterium</taxon>
    </lineage>
</organism>
<dbReference type="EMBL" id="CP003811">
    <property type="protein sequence ID" value="AIQ92724.1"/>
    <property type="molecule type" value="Genomic_DNA"/>
</dbReference>
<dbReference type="Proteomes" id="UP000029492">
    <property type="component" value="Chromosome"/>
</dbReference>
<feature type="domain" description="DUF1835" evidence="1">
    <location>
        <begin position="8"/>
        <end position="70"/>
    </location>
</feature>
<reference evidence="3 4" key="1">
    <citation type="journal article" date="2014" name="PLoS ONE">
        <title>Genome Information of Methylobacterium oryzae, a Plant-Probiotic Methylotroph in the Phyllosphere.</title>
        <authorList>
            <person name="Kwak M.J."/>
            <person name="Jeong H."/>
            <person name="Madhaiyan M."/>
            <person name="Lee Y."/>
            <person name="Sa T.M."/>
            <person name="Oh T.K."/>
            <person name="Kim J.F."/>
        </authorList>
    </citation>
    <scope>NUCLEOTIDE SEQUENCE [LARGE SCALE GENOMIC DNA]</scope>
    <source>
        <strain evidence="3 4">CBMB20</strain>
    </source>
</reference>
<dbReference type="HOGENOM" id="CLU_985784_0_0_5"/>